<dbReference type="Gene3D" id="1.10.287.130">
    <property type="match status" value="1"/>
</dbReference>
<evidence type="ECO:0000256" key="7">
    <source>
        <dbReference type="ARBA" id="ARBA00022741"/>
    </source>
</evidence>
<keyword evidence="13" id="KW-1185">Reference proteome</keyword>
<evidence type="ECO:0000256" key="9">
    <source>
        <dbReference type="ARBA" id="ARBA00022840"/>
    </source>
</evidence>
<dbReference type="InterPro" id="IPR005467">
    <property type="entry name" value="His_kinase_dom"/>
</dbReference>
<evidence type="ECO:0000256" key="10">
    <source>
        <dbReference type="SAM" id="Phobius"/>
    </source>
</evidence>
<dbReference type="SMART" id="SM00388">
    <property type="entry name" value="HisKA"/>
    <property type="match status" value="1"/>
</dbReference>
<dbReference type="Gene3D" id="3.30.565.10">
    <property type="entry name" value="Histidine kinase-like ATPase, C-terminal domain"/>
    <property type="match status" value="1"/>
</dbReference>
<evidence type="ECO:0000256" key="2">
    <source>
        <dbReference type="ARBA" id="ARBA00004651"/>
    </source>
</evidence>
<dbReference type="GO" id="GO:0016301">
    <property type="term" value="F:kinase activity"/>
    <property type="evidence" value="ECO:0007669"/>
    <property type="project" value="UniProtKB-KW"/>
</dbReference>
<dbReference type="SUPFAM" id="SSF47384">
    <property type="entry name" value="Homodimeric domain of signal transducing histidine kinase"/>
    <property type="match status" value="1"/>
</dbReference>
<dbReference type="InterPro" id="IPR036097">
    <property type="entry name" value="HisK_dim/P_sf"/>
</dbReference>
<evidence type="ECO:0000256" key="8">
    <source>
        <dbReference type="ARBA" id="ARBA00022777"/>
    </source>
</evidence>
<dbReference type="InterPro" id="IPR003594">
    <property type="entry name" value="HATPase_dom"/>
</dbReference>
<dbReference type="Pfam" id="PF02518">
    <property type="entry name" value="HATPase_c"/>
    <property type="match status" value="1"/>
</dbReference>
<keyword evidence="7" id="KW-0547">Nucleotide-binding</keyword>
<organism evidence="12 13">
    <name type="scientific">Microbulbifer elongatus</name>
    <dbReference type="NCBI Taxonomy" id="86173"/>
    <lineage>
        <taxon>Bacteria</taxon>
        <taxon>Pseudomonadati</taxon>
        <taxon>Pseudomonadota</taxon>
        <taxon>Gammaproteobacteria</taxon>
        <taxon>Cellvibrionales</taxon>
        <taxon>Microbulbiferaceae</taxon>
        <taxon>Microbulbifer</taxon>
    </lineage>
</organism>
<evidence type="ECO:0000256" key="5">
    <source>
        <dbReference type="ARBA" id="ARBA00022553"/>
    </source>
</evidence>
<keyword evidence="6" id="KW-0808">Transferase</keyword>
<dbReference type="PANTHER" id="PTHR44936">
    <property type="entry name" value="SENSOR PROTEIN CREC"/>
    <property type="match status" value="1"/>
</dbReference>
<comment type="catalytic activity">
    <reaction evidence="1">
        <text>ATP + protein L-histidine = ADP + protein N-phospho-L-histidine.</text>
        <dbReference type="EC" id="2.7.13.3"/>
    </reaction>
</comment>
<keyword evidence="5" id="KW-0597">Phosphoprotein</keyword>
<dbReference type="InterPro" id="IPR003661">
    <property type="entry name" value="HisK_dim/P_dom"/>
</dbReference>
<dbReference type="EMBL" id="JACASI010000010">
    <property type="protein sequence ID" value="MCQ3828161.1"/>
    <property type="molecule type" value="Genomic_DNA"/>
</dbReference>
<name>A0ABT1NW96_9GAMM</name>
<gene>
    <name evidence="12" type="ORF">HXX02_01745</name>
</gene>
<evidence type="ECO:0000256" key="6">
    <source>
        <dbReference type="ARBA" id="ARBA00022679"/>
    </source>
</evidence>
<sequence>MNRYYLRYLLLVLLGLSAAVWIADQVYLGQQQKTTAQEPVEISLRQLLDALCEKNTCTPTAMNHRGHFSILSKDQLLLPASELDLLNRGGLVRAENEAGSQLLYLQAGDHIAQFGPFEDELVGMHQWYTRFFYLLLGVAIVVCLWPLIRDLQKLKDAAARFARDRNPAHFHFSHSSFFTPVSDAMVWMSQRLARAVALQQELSATLSHELRTPITRLRFLVASLPHESDANLKREIQEDLDELDALVDEYLTFARQEHERPLLDFGPVNLLDLISPRFQQVAHISGRRAQLDVASLVVAEADRRSLVRVFNNLIDNGVKYSASVVHIRLYLEDGDAVFVIEDDGPGLAGIDFEDLFLPYARESGVQELPGYGLGLAIVRKVVDWHSGSISAGASTTFGGARFELRLPAAAAREADVELLATGTAPR</sequence>
<dbReference type="SUPFAM" id="SSF55874">
    <property type="entry name" value="ATPase domain of HSP90 chaperone/DNA topoisomerase II/histidine kinase"/>
    <property type="match status" value="1"/>
</dbReference>
<comment type="caution">
    <text evidence="12">The sequence shown here is derived from an EMBL/GenBank/DDBJ whole genome shotgun (WGS) entry which is preliminary data.</text>
</comment>
<evidence type="ECO:0000313" key="12">
    <source>
        <dbReference type="EMBL" id="MCQ3828161.1"/>
    </source>
</evidence>
<dbReference type="CDD" id="cd00082">
    <property type="entry name" value="HisKA"/>
    <property type="match status" value="1"/>
</dbReference>
<dbReference type="InterPro" id="IPR050980">
    <property type="entry name" value="2C_sensor_his_kinase"/>
</dbReference>
<keyword evidence="9" id="KW-0067">ATP-binding</keyword>
<dbReference type="InterPro" id="IPR004358">
    <property type="entry name" value="Sig_transdc_His_kin-like_C"/>
</dbReference>
<dbReference type="Pfam" id="PF00512">
    <property type="entry name" value="HisKA"/>
    <property type="match status" value="1"/>
</dbReference>
<proteinExistence type="predicted"/>
<feature type="domain" description="Histidine kinase" evidence="11">
    <location>
        <begin position="205"/>
        <end position="410"/>
    </location>
</feature>
<comment type="subcellular location">
    <subcellularLocation>
        <location evidence="2">Cell membrane</location>
        <topology evidence="2">Multi-pass membrane protein</topology>
    </subcellularLocation>
</comment>
<evidence type="ECO:0000256" key="4">
    <source>
        <dbReference type="ARBA" id="ARBA00022475"/>
    </source>
</evidence>
<keyword evidence="10" id="KW-0472">Membrane</keyword>
<keyword evidence="10" id="KW-0812">Transmembrane</keyword>
<evidence type="ECO:0000259" key="11">
    <source>
        <dbReference type="PROSITE" id="PS50109"/>
    </source>
</evidence>
<keyword evidence="8 12" id="KW-0418">Kinase</keyword>
<dbReference type="CDD" id="cd00075">
    <property type="entry name" value="HATPase"/>
    <property type="match status" value="1"/>
</dbReference>
<dbReference type="PROSITE" id="PS50109">
    <property type="entry name" value="HIS_KIN"/>
    <property type="match status" value="1"/>
</dbReference>
<dbReference type="RefSeq" id="WP_255873029.1">
    <property type="nucleotide sequence ID" value="NZ_JACASI010000010.1"/>
</dbReference>
<evidence type="ECO:0000313" key="13">
    <source>
        <dbReference type="Proteomes" id="UP001205566"/>
    </source>
</evidence>
<accession>A0ABT1NW96</accession>
<reference evidence="12" key="1">
    <citation type="thesis" date="2020" institute="Technische Universitat Dresden" country="Dresden, Germany">
        <title>The Agarolytic System of Microbulbifer elongatus PORT2, Isolated from Batu Karas, Pangandaran West Java Indonesia.</title>
        <authorList>
            <person name="Anggraeni S.R."/>
        </authorList>
    </citation>
    <scope>NUCLEOTIDE SEQUENCE</scope>
    <source>
        <strain evidence="12">PORT2</strain>
    </source>
</reference>
<evidence type="ECO:0000256" key="3">
    <source>
        <dbReference type="ARBA" id="ARBA00012438"/>
    </source>
</evidence>
<evidence type="ECO:0000256" key="1">
    <source>
        <dbReference type="ARBA" id="ARBA00000085"/>
    </source>
</evidence>
<keyword evidence="10" id="KW-1133">Transmembrane helix</keyword>
<dbReference type="EC" id="2.7.13.3" evidence="3"/>
<feature type="transmembrane region" description="Helical" evidence="10">
    <location>
        <begin position="131"/>
        <end position="148"/>
    </location>
</feature>
<protein>
    <recommendedName>
        <fullName evidence="3">histidine kinase</fullName>
        <ecNumber evidence="3">2.7.13.3</ecNumber>
    </recommendedName>
</protein>
<dbReference type="InterPro" id="IPR036890">
    <property type="entry name" value="HATPase_C_sf"/>
</dbReference>
<dbReference type="PANTHER" id="PTHR44936:SF10">
    <property type="entry name" value="SENSOR PROTEIN RSTB"/>
    <property type="match status" value="1"/>
</dbReference>
<dbReference type="Proteomes" id="UP001205566">
    <property type="component" value="Unassembled WGS sequence"/>
</dbReference>
<feature type="transmembrane region" description="Helical" evidence="10">
    <location>
        <begin position="6"/>
        <end position="23"/>
    </location>
</feature>
<keyword evidence="4" id="KW-1003">Cell membrane</keyword>
<dbReference type="PRINTS" id="PR00344">
    <property type="entry name" value="BCTRLSENSOR"/>
</dbReference>
<dbReference type="SMART" id="SM00387">
    <property type="entry name" value="HATPase_c"/>
    <property type="match status" value="1"/>
</dbReference>